<protein>
    <recommendedName>
        <fullName evidence="5">Protein kinase domain-containing protein</fullName>
    </recommendedName>
</protein>
<dbReference type="GO" id="GO:0005524">
    <property type="term" value="F:ATP binding"/>
    <property type="evidence" value="ECO:0007669"/>
    <property type="project" value="UniProtKB-UniRule"/>
</dbReference>
<keyword evidence="1" id="KW-0547">Nucleotide-binding</keyword>
<dbReference type="SUPFAM" id="SSF56112">
    <property type="entry name" value="Protein kinase-like (PK-like)"/>
    <property type="match status" value="1"/>
</dbReference>
<evidence type="ECO:0008006" key="5">
    <source>
        <dbReference type="Google" id="ProtNLM"/>
    </source>
</evidence>
<reference evidence="3 4" key="1">
    <citation type="journal article" date="2024" name="BMC Genomics">
        <title>Genome assembly of redclaw crayfish (Cherax quadricarinatus) provides insights into its immune adaptation and hypoxia tolerance.</title>
        <authorList>
            <person name="Liu Z."/>
            <person name="Zheng J."/>
            <person name="Li H."/>
            <person name="Fang K."/>
            <person name="Wang S."/>
            <person name="He J."/>
            <person name="Zhou D."/>
            <person name="Weng S."/>
            <person name="Chi M."/>
            <person name="Gu Z."/>
            <person name="He J."/>
            <person name="Li F."/>
            <person name="Wang M."/>
        </authorList>
    </citation>
    <scope>NUCLEOTIDE SEQUENCE [LARGE SCALE GENOMIC DNA]</scope>
    <source>
        <strain evidence="3">ZL_2023a</strain>
    </source>
</reference>
<feature type="compositionally biased region" description="Basic and acidic residues" evidence="2">
    <location>
        <begin position="1"/>
        <end position="21"/>
    </location>
</feature>
<comment type="caution">
    <text evidence="3">The sequence shown here is derived from an EMBL/GenBank/DDBJ whole genome shotgun (WGS) entry which is preliminary data.</text>
</comment>
<sequence>MTQHVDSSKRKLSGLEDDREHQKKKRMRLENDSDNSNSRQNVSNRYKESGRRNKVILPDKPDLKYIGIIKHYAKNKGIKIVKSSSVDSFLHSGKVNDLGEGGYGACLRARNKKHDLVFKTFKGNKPYRNLYTELRVLYRLYGHHGFQQIYGVNLRQC</sequence>
<keyword evidence="4" id="KW-1185">Reference proteome</keyword>
<dbReference type="InterPro" id="IPR017441">
    <property type="entry name" value="Protein_kinase_ATP_BS"/>
</dbReference>
<organism evidence="3 4">
    <name type="scientific">Cherax quadricarinatus</name>
    <name type="common">Australian red claw crayfish</name>
    <dbReference type="NCBI Taxonomy" id="27406"/>
    <lineage>
        <taxon>Eukaryota</taxon>
        <taxon>Metazoa</taxon>
        <taxon>Ecdysozoa</taxon>
        <taxon>Arthropoda</taxon>
        <taxon>Crustacea</taxon>
        <taxon>Multicrustacea</taxon>
        <taxon>Malacostraca</taxon>
        <taxon>Eumalacostraca</taxon>
        <taxon>Eucarida</taxon>
        <taxon>Decapoda</taxon>
        <taxon>Pleocyemata</taxon>
        <taxon>Astacidea</taxon>
        <taxon>Parastacoidea</taxon>
        <taxon>Parastacidae</taxon>
        <taxon>Cherax</taxon>
    </lineage>
</organism>
<evidence type="ECO:0000313" key="4">
    <source>
        <dbReference type="Proteomes" id="UP001445076"/>
    </source>
</evidence>
<name>A0AAW0VYU9_CHEQU</name>
<dbReference type="EMBL" id="JARKIK010000095">
    <property type="protein sequence ID" value="KAK8722593.1"/>
    <property type="molecule type" value="Genomic_DNA"/>
</dbReference>
<gene>
    <name evidence="3" type="ORF">OTU49_012296</name>
</gene>
<feature type="compositionally biased region" description="Basic and acidic residues" evidence="2">
    <location>
        <begin position="45"/>
        <end position="54"/>
    </location>
</feature>
<feature type="region of interest" description="Disordered" evidence="2">
    <location>
        <begin position="1"/>
        <end position="54"/>
    </location>
</feature>
<feature type="compositionally biased region" description="Polar residues" evidence="2">
    <location>
        <begin position="34"/>
        <end position="44"/>
    </location>
</feature>
<evidence type="ECO:0000313" key="3">
    <source>
        <dbReference type="EMBL" id="KAK8722593.1"/>
    </source>
</evidence>
<dbReference type="InterPro" id="IPR011009">
    <property type="entry name" value="Kinase-like_dom_sf"/>
</dbReference>
<evidence type="ECO:0000256" key="1">
    <source>
        <dbReference type="PROSITE-ProRule" id="PRU10141"/>
    </source>
</evidence>
<dbReference type="PROSITE" id="PS00107">
    <property type="entry name" value="PROTEIN_KINASE_ATP"/>
    <property type="match status" value="1"/>
</dbReference>
<dbReference type="AlphaFoldDB" id="A0AAW0VYU9"/>
<feature type="binding site" evidence="1">
    <location>
        <position position="119"/>
    </location>
    <ligand>
        <name>ATP</name>
        <dbReference type="ChEBI" id="CHEBI:30616"/>
    </ligand>
</feature>
<evidence type="ECO:0000256" key="2">
    <source>
        <dbReference type="SAM" id="MobiDB-lite"/>
    </source>
</evidence>
<keyword evidence="1" id="KW-0067">ATP-binding</keyword>
<proteinExistence type="predicted"/>
<dbReference type="Proteomes" id="UP001445076">
    <property type="component" value="Unassembled WGS sequence"/>
</dbReference>
<accession>A0AAW0VYU9</accession>